<dbReference type="GeneID" id="77931313"/>
<dbReference type="RefSeq" id="YP_010655451.1">
    <property type="nucleotide sequence ID" value="NC_070828.1"/>
</dbReference>
<accession>A0A514DES9</accession>
<dbReference type="KEGG" id="vg:77931313"/>
<organism evidence="2 3">
    <name type="scientific">Streptomyces phage Dubu</name>
    <dbReference type="NCBI Taxonomy" id="2591226"/>
    <lineage>
        <taxon>Viruses</taxon>
        <taxon>Duplodnaviria</taxon>
        <taxon>Heunggongvirae</taxon>
        <taxon>Uroviricota</taxon>
        <taxon>Caudoviricetes</taxon>
        <taxon>Dubuvirus</taxon>
        <taxon>Dubuvirus dubu</taxon>
    </lineage>
</organism>
<name>A0A514DES9_9CAUD</name>
<feature type="compositionally biased region" description="Basic and acidic residues" evidence="1">
    <location>
        <begin position="25"/>
        <end position="44"/>
    </location>
</feature>
<feature type="region of interest" description="Disordered" evidence="1">
    <location>
        <begin position="24"/>
        <end position="59"/>
    </location>
</feature>
<feature type="compositionally biased region" description="Basic residues" evidence="1">
    <location>
        <begin position="45"/>
        <end position="59"/>
    </location>
</feature>
<proteinExistence type="predicted"/>
<protein>
    <submittedName>
        <fullName evidence="2">Uncharacterized protein</fullName>
    </submittedName>
</protein>
<sequence>MAYVIGPNGVRTYVPDDIAGSLVGDGERGYKHAPEEAPEAEKPKAPARRTTTRARKSAT</sequence>
<keyword evidence="3" id="KW-1185">Reference proteome</keyword>
<gene>
    <name evidence="2" type="primary">7</name>
    <name evidence="2" type="ORF">SEA_DUBU_7</name>
</gene>
<evidence type="ECO:0000313" key="3">
    <source>
        <dbReference type="Proteomes" id="UP000316735"/>
    </source>
</evidence>
<evidence type="ECO:0000256" key="1">
    <source>
        <dbReference type="SAM" id="MobiDB-lite"/>
    </source>
</evidence>
<evidence type="ECO:0000313" key="2">
    <source>
        <dbReference type="EMBL" id="QDH92112.1"/>
    </source>
</evidence>
<reference evidence="2 3" key="1">
    <citation type="submission" date="2019-05" db="EMBL/GenBank/DDBJ databases">
        <authorList>
            <person name="Derk J.T."/>
            <person name="Gurtovaia V."/>
            <person name="Hoskins I.B.W."/>
            <person name="Meyer D.A."/>
            <person name="Wheatley K.M."/>
            <person name="Pape-Zambito D.A."/>
            <person name="Garlena R.A."/>
            <person name="Russell D.A."/>
            <person name="Pope W.H."/>
            <person name="Jacobs-Sera D."/>
            <person name="Hatfull G.F."/>
        </authorList>
    </citation>
    <scope>NUCLEOTIDE SEQUENCE [LARGE SCALE GENOMIC DNA]</scope>
</reference>
<dbReference type="Proteomes" id="UP000316735">
    <property type="component" value="Segment"/>
</dbReference>
<dbReference type="EMBL" id="MK937595">
    <property type="protein sequence ID" value="QDH92112.1"/>
    <property type="molecule type" value="Genomic_DNA"/>
</dbReference>